<reference evidence="2 3" key="1">
    <citation type="submission" date="2018-04" db="EMBL/GenBank/DDBJ databases">
        <title>The genome of golden apple snail Pomacea canaliculata provides insight into stress tolerance and invasive adaptation.</title>
        <authorList>
            <person name="Liu C."/>
            <person name="Liu B."/>
            <person name="Ren Y."/>
            <person name="Zhang Y."/>
            <person name="Wang H."/>
            <person name="Li S."/>
            <person name="Jiang F."/>
            <person name="Yin L."/>
            <person name="Zhang G."/>
            <person name="Qian W."/>
            <person name="Fan W."/>
        </authorList>
    </citation>
    <scope>NUCLEOTIDE SEQUENCE [LARGE SCALE GENOMIC DNA]</scope>
    <source>
        <strain evidence="2">SZHN2017</strain>
        <tissue evidence="2">Muscle</tissue>
    </source>
</reference>
<protein>
    <submittedName>
        <fullName evidence="2">Uncharacterized protein</fullName>
    </submittedName>
</protein>
<accession>A0A2T7NT92</accession>
<organism evidence="2 3">
    <name type="scientific">Pomacea canaliculata</name>
    <name type="common">Golden apple snail</name>
    <dbReference type="NCBI Taxonomy" id="400727"/>
    <lineage>
        <taxon>Eukaryota</taxon>
        <taxon>Metazoa</taxon>
        <taxon>Spiralia</taxon>
        <taxon>Lophotrochozoa</taxon>
        <taxon>Mollusca</taxon>
        <taxon>Gastropoda</taxon>
        <taxon>Caenogastropoda</taxon>
        <taxon>Architaenioglossa</taxon>
        <taxon>Ampullarioidea</taxon>
        <taxon>Ampullariidae</taxon>
        <taxon>Pomacea</taxon>
    </lineage>
</organism>
<dbReference type="AlphaFoldDB" id="A0A2T7NT92"/>
<dbReference type="EMBL" id="PZQS01000009">
    <property type="protein sequence ID" value="PVD24400.1"/>
    <property type="molecule type" value="Genomic_DNA"/>
</dbReference>
<evidence type="ECO:0000313" key="3">
    <source>
        <dbReference type="Proteomes" id="UP000245119"/>
    </source>
</evidence>
<evidence type="ECO:0000256" key="1">
    <source>
        <dbReference type="SAM" id="MobiDB-lite"/>
    </source>
</evidence>
<feature type="region of interest" description="Disordered" evidence="1">
    <location>
        <begin position="33"/>
        <end position="67"/>
    </location>
</feature>
<proteinExistence type="predicted"/>
<evidence type="ECO:0000313" key="2">
    <source>
        <dbReference type="EMBL" id="PVD24400.1"/>
    </source>
</evidence>
<sequence length="214" mass="23371">MCKEEIEHNTFADSCPPAVSVKRQDKREILLSLGADVNAKATAPTKEPTNEQQTSPPPDPQTVTPPQELVPVSQPIEEVDTEPVNDRNVVNQTTEMTMTINQDSHPPQAANSTNYTETCDNLSDVVMSLMRKKNHCPGLSSPEDVPAVRWAWWSVTCRSEASLCVVSHSERQWEMLENASGVVCGAVDTLEALDRLSSCTLTSRPITNPAVASS</sequence>
<dbReference type="Proteomes" id="UP000245119">
    <property type="component" value="Linkage Group LG9"/>
</dbReference>
<comment type="caution">
    <text evidence="2">The sequence shown here is derived from an EMBL/GenBank/DDBJ whole genome shotgun (WGS) entry which is preliminary data.</text>
</comment>
<gene>
    <name evidence="2" type="ORF">C0Q70_14882</name>
</gene>
<keyword evidence="3" id="KW-1185">Reference proteome</keyword>
<name>A0A2T7NT92_POMCA</name>